<dbReference type="EMBL" id="QUBR01000001">
    <property type="protein sequence ID" value="REK73648.1"/>
    <property type="molecule type" value="Genomic_DNA"/>
</dbReference>
<dbReference type="RefSeq" id="WP_119703758.1">
    <property type="nucleotide sequence ID" value="NZ_JBHSOI010000001.1"/>
</dbReference>
<keyword evidence="2" id="KW-1185">Reference proteome</keyword>
<name>A0A371PDQ6_9ACTN</name>
<reference evidence="1 2" key="1">
    <citation type="submission" date="2018-08" db="EMBL/GenBank/DDBJ databases">
        <title>Aeromicrobium sp. M2KJ-4, whole genome shotgun sequence.</title>
        <authorList>
            <person name="Tuo L."/>
        </authorList>
    </citation>
    <scope>NUCLEOTIDE SEQUENCE [LARGE SCALE GENOMIC DNA]</scope>
    <source>
        <strain evidence="1 2">M2KJ-4</strain>
    </source>
</reference>
<dbReference type="OrthoDB" id="4233886at2"/>
<accession>A0A371PDQ6</accession>
<evidence type="ECO:0000313" key="1">
    <source>
        <dbReference type="EMBL" id="REK73648.1"/>
    </source>
</evidence>
<dbReference type="Proteomes" id="UP000265581">
    <property type="component" value="Unassembled WGS sequence"/>
</dbReference>
<gene>
    <name evidence="1" type="ORF">DX116_08970</name>
</gene>
<comment type="caution">
    <text evidence="1">The sequence shown here is derived from an EMBL/GenBank/DDBJ whole genome shotgun (WGS) entry which is preliminary data.</text>
</comment>
<organism evidence="1 2">
    <name type="scientific">Aeromicrobium endophyticum</name>
    <dbReference type="NCBI Taxonomy" id="2292704"/>
    <lineage>
        <taxon>Bacteria</taxon>
        <taxon>Bacillati</taxon>
        <taxon>Actinomycetota</taxon>
        <taxon>Actinomycetes</taxon>
        <taxon>Propionibacteriales</taxon>
        <taxon>Nocardioidaceae</taxon>
        <taxon>Aeromicrobium</taxon>
    </lineage>
</organism>
<protein>
    <submittedName>
        <fullName evidence="1">Uncharacterized protein</fullName>
    </submittedName>
</protein>
<proteinExistence type="predicted"/>
<sequence length="124" mass="13578">MPIAIEQDVVKRFRALTSEEAAVVPTWLKDAEADLASKVVALRERFEAADDESDFRQLATATVCAAVIRVLRNPDGWRQFALDDGSFTRDQVISSGLLQFQDDEVTRLQPIVVLGGAYVIGLGG</sequence>
<dbReference type="AlphaFoldDB" id="A0A371PDQ6"/>
<evidence type="ECO:0000313" key="2">
    <source>
        <dbReference type="Proteomes" id="UP000265581"/>
    </source>
</evidence>